<evidence type="ECO:0000313" key="1">
    <source>
        <dbReference type="EMBL" id="RCW77887.1"/>
    </source>
</evidence>
<protein>
    <submittedName>
        <fullName evidence="1">Uncharacterized protein</fullName>
    </submittedName>
</protein>
<dbReference type="RefSeq" id="WP_181872627.1">
    <property type="nucleotide sequence ID" value="NZ_QPJM01000034.1"/>
</dbReference>
<dbReference type="AlphaFoldDB" id="A0A368YG87"/>
<keyword evidence="2" id="KW-1185">Reference proteome</keyword>
<reference evidence="1 2" key="1">
    <citation type="submission" date="2018-07" db="EMBL/GenBank/DDBJ databases">
        <title>Genomic Encyclopedia of Type Strains, Phase III (KMG-III): the genomes of soil and plant-associated and newly described type strains.</title>
        <authorList>
            <person name="Whitman W."/>
        </authorList>
    </citation>
    <scope>NUCLEOTIDE SEQUENCE [LARGE SCALE GENOMIC DNA]</scope>
    <source>
        <strain evidence="1 2">31-25a</strain>
    </source>
</reference>
<evidence type="ECO:0000313" key="2">
    <source>
        <dbReference type="Proteomes" id="UP000253324"/>
    </source>
</evidence>
<comment type="caution">
    <text evidence="1">The sequence shown here is derived from an EMBL/GenBank/DDBJ whole genome shotgun (WGS) entry which is preliminary data.</text>
</comment>
<sequence length="45" mass="5213">MVHRDHKARWVGKFVTAAVGAKRAFKDRKVRLRLTTVREVASHAR</sequence>
<name>A0A368YG87_9HYPH</name>
<dbReference type="EMBL" id="QPJM01000034">
    <property type="protein sequence ID" value="RCW77887.1"/>
    <property type="molecule type" value="Genomic_DNA"/>
</dbReference>
<dbReference type="Proteomes" id="UP000253324">
    <property type="component" value="Unassembled WGS sequence"/>
</dbReference>
<organism evidence="1 2">
    <name type="scientific">Phyllobacterium bourgognense</name>
    <dbReference type="NCBI Taxonomy" id="314236"/>
    <lineage>
        <taxon>Bacteria</taxon>
        <taxon>Pseudomonadati</taxon>
        <taxon>Pseudomonadota</taxon>
        <taxon>Alphaproteobacteria</taxon>
        <taxon>Hyphomicrobiales</taxon>
        <taxon>Phyllobacteriaceae</taxon>
        <taxon>Phyllobacterium</taxon>
    </lineage>
</organism>
<gene>
    <name evidence="1" type="ORF">C7476_13410</name>
</gene>
<proteinExistence type="predicted"/>
<accession>A0A368YG87</accession>